<dbReference type="PANTHER" id="PTHR42790:SF21">
    <property type="entry name" value="AROMATIC_AMINOADIPATE AMINOTRANSFERASE 1"/>
    <property type="match status" value="1"/>
</dbReference>
<proteinExistence type="inferred from homology"/>
<sequence length="529" mass="58854">MTANSNGTQNGHHARATVLDIQQRRAEAGKLLSGGVATVGDSSRFRGPQSGKPLAKSFAHHLSSETKLRKPSKLKEAGRLLKNKPDIISVAGGLPPSENFPIENITFNFKNPNLEEKNGSLSGDQSHLSATLGKYDTKDAGADYDLSIALNYSQTTGGPQLTRFLTEHSELVLHPPYADWKLLLTTGSTGTFETLVRAYLDKERHDSVLTEAYNYSTVLETFRPQGIKVFGVSADDDGLSPSSFDEVLSSWDETARGARKPHILYIIPTGQNPTGSTQSIERRREIYAVAQKHDVLIIEDDPYYFLQLGPYEKGGSIAEEPKTPEGFIASLVPSYVSIDVDGRVIRIDSASKVLAPGSRLGWVIGSEEILQNYIRVAELSNQVTNGFSQIIVWKLLETWGHEGYFKWLAKIRTDYTRRRNVLLDVLDNHLPKDLVSWVPPAGGMFVWLKLDHSRHPDFQKRTLEEIEQEIFEEAVNQGVLFARGSWFRAEPDTPAENIFFRLSFSTATKDQLTKAVQRLSAAIHKSFGL</sequence>
<comment type="cofactor">
    <cofactor evidence="1">
        <name>pyridoxal 5'-phosphate</name>
        <dbReference type="ChEBI" id="CHEBI:597326"/>
    </cofactor>
</comment>
<dbReference type="InterPro" id="IPR015424">
    <property type="entry name" value="PyrdxlP-dep_Trfase"/>
</dbReference>
<reference evidence="8 9" key="1">
    <citation type="submission" date="2019-06" db="EMBL/GenBank/DDBJ databases">
        <authorList>
            <person name="Broberg M."/>
        </authorList>
    </citation>
    <scope>NUCLEOTIDE SEQUENCE [LARGE SCALE GENOMIC DNA]</scope>
</reference>
<organism evidence="8 9">
    <name type="scientific">Bionectria ochroleuca</name>
    <name type="common">Gliocladium roseum</name>
    <dbReference type="NCBI Taxonomy" id="29856"/>
    <lineage>
        <taxon>Eukaryota</taxon>
        <taxon>Fungi</taxon>
        <taxon>Dikarya</taxon>
        <taxon>Ascomycota</taxon>
        <taxon>Pezizomycotina</taxon>
        <taxon>Sordariomycetes</taxon>
        <taxon>Hypocreomycetidae</taxon>
        <taxon>Hypocreales</taxon>
        <taxon>Bionectriaceae</taxon>
        <taxon>Clonostachys</taxon>
    </lineage>
</organism>
<evidence type="ECO:0000313" key="9">
    <source>
        <dbReference type="Proteomes" id="UP000766486"/>
    </source>
</evidence>
<dbReference type="CDD" id="cd00609">
    <property type="entry name" value="AAT_like"/>
    <property type="match status" value="1"/>
</dbReference>
<keyword evidence="5" id="KW-0663">Pyridoxal phosphate</keyword>
<dbReference type="EMBL" id="CABFNS010000830">
    <property type="protein sequence ID" value="VUC31172.1"/>
    <property type="molecule type" value="Genomic_DNA"/>
</dbReference>
<feature type="domain" description="Aminotransferase class I/classII large" evidence="7">
    <location>
        <begin position="182"/>
        <end position="519"/>
    </location>
</feature>
<evidence type="ECO:0000256" key="5">
    <source>
        <dbReference type="ARBA" id="ARBA00022898"/>
    </source>
</evidence>
<dbReference type="PANTHER" id="PTHR42790">
    <property type="entry name" value="AMINOTRANSFERASE"/>
    <property type="match status" value="1"/>
</dbReference>
<feature type="compositionally biased region" description="Basic and acidic residues" evidence="6">
    <location>
        <begin position="62"/>
        <end position="71"/>
    </location>
</feature>
<keyword evidence="3" id="KW-0032">Aminotransferase</keyword>
<comment type="similarity">
    <text evidence="2">Belongs to the class-I pyridoxal-phosphate-dependent aminotransferase family.</text>
</comment>
<accession>A0ABY6ULW1</accession>
<evidence type="ECO:0000256" key="3">
    <source>
        <dbReference type="ARBA" id="ARBA00022576"/>
    </source>
</evidence>
<dbReference type="Proteomes" id="UP000766486">
    <property type="component" value="Unassembled WGS sequence"/>
</dbReference>
<comment type="caution">
    <text evidence="8">The sequence shown here is derived from an EMBL/GenBank/DDBJ whole genome shotgun (WGS) entry which is preliminary data.</text>
</comment>
<dbReference type="InterPro" id="IPR015421">
    <property type="entry name" value="PyrdxlP-dep_Trfase_major"/>
</dbReference>
<dbReference type="InterPro" id="IPR004839">
    <property type="entry name" value="Aminotransferase_I/II_large"/>
</dbReference>
<keyword evidence="4" id="KW-0808">Transferase</keyword>
<evidence type="ECO:0000313" key="8">
    <source>
        <dbReference type="EMBL" id="VUC31172.1"/>
    </source>
</evidence>
<dbReference type="Gene3D" id="3.40.640.10">
    <property type="entry name" value="Type I PLP-dependent aspartate aminotransferase-like (Major domain)"/>
    <property type="match status" value="1"/>
</dbReference>
<gene>
    <name evidence="8" type="ORF">CLO192961_LOCUS300481</name>
</gene>
<dbReference type="SUPFAM" id="SSF53383">
    <property type="entry name" value="PLP-dependent transferases"/>
    <property type="match status" value="1"/>
</dbReference>
<evidence type="ECO:0000256" key="1">
    <source>
        <dbReference type="ARBA" id="ARBA00001933"/>
    </source>
</evidence>
<evidence type="ECO:0000256" key="4">
    <source>
        <dbReference type="ARBA" id="ARBA00022679"/>
    </source>
</evidence>
<dbReference type="InterPro" id="IPR050859">
    <property type="entry name" value="Class-I_PLP-dep_aminotransf"/>
</dbReference>
<evidence type="ECO:0000256" key="2">
    <source>
        <dbReference type="ARBA" id="ARBA00007441"/>
    </source>
</evidence>
<name>A0ABY6ULW1_BIOOC</name>
<dbReference type="Pfam" id="PF00155">
    <property type="entry name" value="Aminotran_1_2"/>
    <property type="match status" value="1"/>
</dbReference>
<feature type="region of interest" description="Disordered" evidence="6">
    <location>
        <begin position="42"/>
        <end position="71"/>
    </location>
</feature>
<evidence type="ECO:0000256" key="6">
    <source>
        <dbReference type="SAM" id="MobiDB-lite"/>
    </source>
</evidence>
<keyword evidence="9" id="KW-1185">Reference proteome</keyword>
<evidence type="ECO:0000259" key="7">
    <source>
        <dbReference type="Pfam" id="PF00155"/>
    </source>
</evidence>
<protein>
    <recommendedName>
        <fullName evidence="7">Aminotransferase class I/classII large domain-containing protein</fullName>
    </recommendedName>
</protein>